<keyword evidence="2 8" id="KW-1003">Cell membrane</keyword>
<comment type="pathway">
    <text evidence="8">Protein modification; lipoprotein biosynthesis (N-acyl transfer).</text>
</comment>
<dbReference type="Pfam" id="PF00795">
    <property type="entry name" value="CN_hydrolase"/>
    <property type="match status" value="1"/>
</dbReference>
<sequence>MTATRAATAAARRSRSRAPLPLAYAWAAAIAAGAIMPFAFQPFGWWPLIVPAVGLAIVSLRGRSLGAAFGLGFTTGAIFFLLHIQWITVYLGLVPLVALTAWMAAWWGLGGMALALAWRWGDPRMQGPLGAFAGMPLLLGAVWTARESLSSSVPWGGFAWGRLAHSQAASPLADTTSWVGFSGLTFLLAAVSALLVQLVLHHRTILRRRLTIGAAALILLVAIPGFPVEATGSIRVGAVQGDSEAGLLAPRVPGQILEQHLEATRGLEGEELDLLVWPENAAEWYADETPATMAALDRVAERFDAPLVTGTITRDGDDTYNALIQVEPGRGAVAEYRKRHPVPFAEYLPARGFFEPILEALGFLQYIPRDYSIDPSSANAFEVAGTTAGLAICFDIVDDHLAREMVLEHGAEIILAPTNNADFGEGSAENVQQLAIAQLRAAEAGRALVNISTVGTSAIIGPDGAEIDRLPQYEPGTMAEELPLSTTVTPGIRLGAWIDLALIIGAALALAGLGVANRTAARRPHA</sequence>
<dbReference type="GO" id="GO:0016410">
    <property type="term" value="F:N-acyltransferase activity"/>
    <property type="evidence" value="ECO:0007669"/>
    <property type="project" value="UniProtKB-UniRule"/>
</dbReference>
<evidence type="ECO:0000256" key="3">
    <source>
        <dbReference type="ARBA" id="ARBA00022679"/>
    </source>
</evidence>
<evidence type="ECO:0000256" key="5">
    <source>
        <dbReference type="ARBA" id="ARBA00022989"/>
    </source>
</evidence>
<keyword evidence="5 8" id="KW-1133">Transmembrane helix</keyword>
<dbReference type="EMBL" id="ASHR01000004">
    <property type="protein sequence ID" value="ERG65455.1"/>
    <property type="molecule type" value="Genomic_DNA"/>
</dbReference>
<accession>U1MY18</accession>
<keyword evidence="6 8" id="KW-0472">Membrane</keyword>
<protein>
    <recommendedName>
        <fullName evidence="8">Apolipoprotein N-acyltransferase</fullName>
        <shortName evidence="8">ALP N-acyltransferase</shortName>
        <ecNumber evidence="8">2.3.1.269</ecNumber>
    </recommendedName>
</protein>
<evidence type="ECO:0000256" key="7">
    <source>
        <dbReference type="ARBA" id="ARBA00023315"/>
    </source>
</evidence>
<dbReference type="CDD" id="cd07571">
    <property type="entry name" value="ALP_N-acyl_transferase"/>
    <property type="match status" value="1"/>
</dbReference>
<comment type="function">
    <text evidence="8">Catalyzes the phospholipid dependent N-acylation of the N-terminal cysteine of apolipoprotein, the last step in lipoprotein maturation.</text>
</comment>
<dbReference type="InterPro" id="IPR004563">
    <property type="entry name" value="Apolipo_AcylTrfase"/>
</dbReference>
<dbReference type="AlphaFoldDB" id="U1MY18"/>
<keyword evidence="3 8" id="KW-0808">Transferase</keyword>
<dbReference type="Pfam" id="PF20154">
    <property type="entry name" value="LNT_N"/>
    <property type="match status" value="1"/>
</dbReference>
<name>U1MY18_9MICO</name>
<evidence type="ECO:0000313" key="10">
    <source>
        <dbReference type="EMBL" id="ERG65455.1"/>
    </source>
</evidence>
<feature type="transmembrane region" description="Helical" evidence="8">
    <location>
        <begin position="494"/>
        <end position="516"/>
    </location>
</feature>
<dbReference type="Proteomes" id="UP000016462">
    <property type="component" value="Unassembled WGS sequence"/>
</dbReference>
<dbReference type="Gene3D" id="3.60.110.10">
    <property type="entry name" value="Carbon-nitrogen hydrolase"/>
    <property type="match status" value="1"/>
</dbReference>
<dbReference type="OrthoDB" id="9804277at2"/>
<dbReference type="PROSITE" id="PS50263">
    <property type="entry name" value="CN_HYDROLASE"/>
    <property type="match status" value="1"/>
</dbReference>
<feature type="transmembrane region" description="Helical" evidence="8">
    <location>
        <begin position="210"/>
        <end position="228"/>
    </location>
</feature>
<dbReference type="InterPro" id="IPR036526">
    <property type="entry name" value="C-N_Hydrolase_sf"/>
</dbReference>
<dbReference type="InterPro" id="IPR003010">
    <property type="entry name" value="C-N_Hydrolase"/>
</dbReference>
<feature type="transmembrane region" description="Helical" evidence="8">
    <location>
        <begin position="93"/>
        <end position="117"/>
    </location>
</feature>
<evidence type="ECO:0000256" key="2">
    <source>
        <dbReference type="ARBA" id="ARBA00022475"/>
    </source>
</evidence>
<evidence type="ECO:0000256" key="1">
    <source>
        <dbReference type="ARBA" id="ARBA00004651"/>
    </source>
</evidence>
<feature type="transmembrane region" description="Helical" evidence="8">
    <location>
        <begin position="44"/>
        <end position="60"/>
    </location>
</feature>
<dbReference type="RefSeq" id="WP_021009423.1">
    <property type="nucleotide sequence ID" value="NZ_ASHR01000004.1"/>
</dbReference>
<feature type="transmembrane region" description="Helical" evidence="8">
    <location>
        <begin position="178"/>
        <end position="198"/>
    </location>
</feature>
<comment type="subcellular location">
    <subcellularLocation>
        <location evidence="1 8">Cell membrane</location>
        <topology evidence="1 8">Multi-pass membrane protein</topology>
    </subcellularLocation>
</comment>
<evidence type="ECO:0000256" key="6">
    <source>
        <dbReference type="ARBA" id="ARBA00023136"/>
    </source>
</evidence>
<comment type="catalytic activity">
    <reaction evidence="8">
        <text>N-terminal S-1,2-diacyl-sn-glyceryl-L-cysteinyl-[lipoprotein] + a glycerophospholipid = N-acyl-S-1,2-diacyl-sn-glyceryl-L-cysteinyl-[lipoprotein] + a 2-acyl-sn-glycero-3-phospholipid + H(+)</text>
        <dbReference type="Rhea" id="RHEA:48228"/>
        <dbReference type="Rhea" id="RHEA-COMP:14681"/>
        <dbReference type="Rhea" id="RHEA-COMP:14684"/>
        <dbReference type="ChEBI" id="CHEBI:15378"/>
        <dbReference type="ChEBI" id="CHEBI:136912"/>
        <dbReference type="ChEBI" id="CHEBI:140656"/>
        <dbReference type="ChEBI" id="CHEBI:140657"/>
        <dbReference type="ChEBI" id="CHEBI:140660"/>
        <dbReference type="EC" id="2.3.1.269"/>
    </reaction>
</comment>
<feature type="transmembrane region" description="Helical" evidence="8">
    <location>
        <begin position="67"/>
        <end position="87"/>
    </location>
</feature>
<keyword evidence="11" id="KW-1185">Reference proteome</keyword>
<dbReference type="GO" id="GO:0042158">
    <property type="term" value="P:lipoprotein biosynthetic process"/>
    <property type="evidence" value="ECO:0007669"/>
    <property type="project" value="UniProtKB-UniRule"/>
</dbReference>
<dbReference type="PANTHER" id="PTHR38686:SF1">
    <property type="entry name" value="APOLIPOPROTEIN N-ACYLTRANSFERASE"/>
    <property type="match status" value="1"/>
</dbReference>
<feature type="transmembrane region" description="Helical" evidence="8">
    <location>
        <begin position="129"/>
        <end position="145"/>
    </location>
</feature>
<dbReference type="SUPFAM" id="SSF56317">
    <property type="entry name" value="Carbon-nitrogen hydrolase"/>
    <property type="match status" value="1"/>
</dbReference>
<evidence type="ECO:0000256" key="8">
    <source>
        <dbReference type="HAMAP-Rule" id="MF_01148"/>
    </source>
</evidence>
<evidence type="ECO:0000259" key="9">
    <source>
        <dbReference type="PROSITE" id="PS50263"/>
    </source>
</evidence>
<dbReference type="InterPro" id="IPR045378">
    <property type="entry name" value="LNT_N"/>
</dbReference>
<reference evidence="10 11" key="1">
    <citation type="journal article" date="2013" name="Genome Announc.">
        <title>First draft genome sequence from a member of the genus agrococcus, isolated from modern microbialites.</title>
        <authorList>
            <person name="White R.A.III."/>
            <person name="Grassa C.J."/>
            <person name="Suttle C.A."/>
        </authorList>
    </citation>
    <scope>NUCLEOTIDE SEQUENCE [LARGE SCALE GENOMIC DNA]</scope>
    <source>
        <strain evidence="10 11">RW1</strain>
    </source>
</reference>
<dbReference type="UniPathway" id="UPA00666"/>
<gene>
    <name evidence="8" type="primary">lnt</name>
    <name evidence="10" type="ORF">L332_13520</name>
</gene>
<dbReference type="EC" id="2.3.1.269" evidence="8"/>
<proteinExistence type="inferred from homology"/>
<evidence type="ECO:0000256" key="4">
    <source>
        <dbReference type="ARBA" id="ARBA00022692"/>
    </source>
</evidence>
<keyword evidence="7 8" id="KW-0012">Acyltransferase</keyword>
<dbReference type="GO" id="GO:0005886">
    <property type="term" value="C:plasma membrane"/>
    <property type="evidence" value="ECO:0007669"/>
    <property type="project" value="UniProtKB-SubCell"/>
</dbReference>
<comment type="similarity">
    <text evidence="8">Belongs to the CN hydrolase family. Apolipoprotein N-acyltransferase subfamily.</text>
</comment>
<feature type="transmembrane region" description="Helical" evidence="8">
    <location>
        <begin position="20"/>
        <end position="38"/>
    </location>
</feature>
<dbReference type="HAMAP" id="MF_01148">
    <property type="entry name" value="Lnt"/>
    <property type="match status" value="1"/>
</dbReference>
<comment type="caution">
    <text evidence="10">The sequence shown here is derived from an EMBL/GenBank/DDBJ whole genome shotgun (WGS) entry which is preliminary data.</text>
</comment>
<dbReference type="PANTHER" id="PTHR38686">
    <property type="entry name" value="APOLIPOPROTEIN N-ACYLTRANSFERASE"/>
    <property type="match status" value="1"/>
</dbReference>
<keyword evidence="4 8" id="KW-0812">Transmembrane</keyword>
<dbReference type="NCBIfam" id="TIGR00546">
    <property type="entry name" value="lnt"/>
    <property type="match status" value="1"/>
</dbReference>
<feature type="domain" description="CN hydrolase" evidence="9">
    <location>
        <begin position="234"/>
        <end position="484"/>
    </location>
</feature>
<evidence type="ECO:0000313" key="11">
    <source>
        <dbReference type="Proteomes" id="UP000016462"/>
    </source>
</evidence>
<organism evidence="10 11">
    <name type="scientific">Agrococcus pavilionensis RW1</name>
    <dbReference type="NCBI Taxonomy" id="1330458"/>
    <lineage>
        <taxon>Bacteria</taxon>
        <taxon>Bacillati</taxon>
        <taxon>Actinomycetota</taxon>
        <taxon>Actinomycetes</taxon>
        <taxon>Micrococcales</taxon>
        <taxon>Microbacteriaceae</taxon>
        <taxon>Agrococcus</taxon>
    </lineage>
</organism>